<dbReference type="Proteomes" id="UP001165960">
    <property type="component" value="Unassembled WGS sequence"/>
</dbReference>
<proteinExistence type="predicted"/>
<name>A0ACC2TR58_9FUNG</name>
<organism evidence="1 2">
    <name type="scientific">Entomophthora muscae</name>
    <dbReference type="NCBI Taxonomy" id="34485"/>
    <lineage>
        <taxon>Eukaryota</taxon>
        <taxon>Fungi</taxon>
        <taxon>Fungi incertae sedis</taxon>
        <taxon>Zoopagomycota</taxon>
        <taxon>Entomophthoromycotina</taxon>
        <taxon>Entomophthoromycetes</taxon>
        <taxon>Entomophthorales</taxon>
        <taxon>Entomophthoraceae</taxon>
        <taxon>Entomophthora</taxon>
    </lineage>
</organism>
<accession>A0ACC2TR58</accession>
<reference evidence="1" key="1">
    <citation type="submission" date="2022-04" db="EMBL/GenBank/DDBJ databases">
        <title>Genome of the entomopathogenic fungus Entomophthora muscae.</title>
        <authorList>
            <person name="Elya C."/>
            <person name="Lovett B.R."/>
            <person name="Lee E."/>
            <person name="Macias A.M."/>
            <person name="Hajek A.E."/>
            <person name="De Bivort B.L."/>
            <person name="Kasson M.T."/>
            <person name="De Fine Licht H.H."/>
            <person name="Stajich J.E."/>
        </authorList>
    </citation>
    <scope>NUCLEOTIDE SEQUENCE</scope>
    <source>
        <strain evidence="1">Berkeley</strain>
    </source>
</reference>
<dbReference type="EMBL" id="QTSX02002212">
    <property type="protein sequence ID" value="KAJ9077229.1"/>
    <property type="molecule type" value="Genomic_DNA"/>
</dbReference>
<gene>
    <name evidence="1" type="ORF">DSO57_1018771</name>
</gene>
<keyword evidence="2" id="KW-1185">Reference proteome</keyword>
<protein>
    <submittedName>
        <fullName evidence="1">Uncharacterized protein</fullName>
    </submittedName>
</protein>
<sequence>MSEGPKGQQPVVDFEVGSSKQQQPIEPQESQPVSEKGPSSKPAESHSKKAVVVPAQETISEQVFEKSSSLVVGNSGVTLSSQPIRLASVNLFGNTQEPLYHQH</sequence>
<evidence type="ECO:0000313" key="1">
    <source>
        <dbReference type="EMBL" id="KAJ9077229.1"/>
    </source>
</evidence>
<evidence type="ECO:0000313" key="2">
    <source>
        <dbReference type="Proteomes" id="UP001165960"/>
    </source>
</evidence>
<comment type="caution">
    <text evidence="1">The sequence shown here is derived from an EMBL/GenBank/DDBJ whole genome shotgun (WGS) entry which is preliminary data.</text>
</comment>